<dbReference type="OrthoDB" id="272887at2"/>
<evidence type="ECO:0000256" key="1">
    <source>
        <dbReference type="SAM" id="SignalP"/>
    </source>
</evidence>
<dbReference type="Proteomes" id="UP000319852">
    <property type="component" value="Chromosome"/>
</dbReference>
<evidence type="ECO:0000313" key="2">
    <source>
        <dbReference type="EMBL" id="QDS96974.1"/>
    </source>
</evidence>
<dbReference type="AlphaFoldDB" id="A0A517MQ29"/>
<dbReference type="RefSeq" id="WP_145056985.1">
    <property type="nucleotide sequence ID" value="NZ_CP036263.1"/>
</dbReference>
<proteinExistence type="predicted"/>
<protein>
    <recommendedName>
        <fullName evidence="4">PEP-CTERM protein-sorting domain-containing protein</fullName>
    </recommendedName>
</protein>
<gene>
    <name evidence="2" type="ORF">HG15A2_02330</name>
</gene>
<organism evidence="2 3">
    <name type="scientific">Adhaeretor mobilis</name>
    <dbReference type="NCBI Taxonomy" id="1930276"/>
    <lineage>
        <taxon>Bacteria</taxon>
        <taxon>Pseudomonadati</taxon>
        <taxon>Planctomycetota</taxon>
        <taxon>Planctomycetia</taxon>
        <taxon>Pirellulales</taxon>
        <taxon>Lacipirellulaceae</taxon>
        <taxon>Adhaeretor</taxon>
    </lineage>
</organism>
<dbReference type="KEGG" id="amob:HG15A2_02330"/>
<dbReference type="EMBL" id="CP036263">
    <property type="protein sequence ID" value="QDS96974.1"/>
    <property type="molecule type" value="Genomic_DNA"/>
</dbReference>
<feature type="chain" id="PRO_5021891960" description="PEP-CTERM protein-sorting domain-containing protein" evidence="1">
    <location>
        <begin position="21"/>
        <end position="278"/>
    </location>
</feature>
<feature type="signal peptide" evidence="1">
    <location>
        <begin position="1"/>
        <end position="20"/>
    </location>
</feature>
<evidence type="ECO:0000313" key="3">
    <source>
        <dbReference type="Proteomes" id="UP000319852"/>
    </source>
</evidence>
<name>A0A517MQ29_9BACT</name>
<reference evidence="2 3" key="1">
    <citation type="submission" date="2019-02" db="EMBL/GenBank/DDBJ databases">
        <title>Deep-cultivation of Planctomycetes and their phenomic and genomic characterization uncovers novel biology.</title>
        <authorList>
            <person name="Wiegand S."/>
            <person name="Jogler M."/>
            <person name="Boedeker C."/>
            <person name="Pinto D."/>
            <person name="Vollmers J."/>
            <person name="Rivas-Marin E."/>
            <person name="Kohn T."/>
            <person name="Peeters S.H."/>
            <person name="Heuer A."/>
            <person name="Rast P."/>
            <person name="Oberbeckmann S."/>
            <person name="Bunk B."/>
            <person name="Jeske O."/>
            <person name="Meyerdierks A."/>
            <person name="Storesund J.E."/>
            <person name="Kallscheuer N."/>
            <person name="Luecker S."/>
            <person name="Lage O.M."/>
            <person name="Pohl T."/>
            <person name="Merkel B.J."/>
            <person name="Hornburger P."/>
            <person name="Mueller R.-W."/>
            <person name="Bruemmer F."/>
            <person name="Labrenz M."/>
            <person name="Spormann A.M."/>
            <person name="Op den Camp H."/>
            <person name="Overmann J."/>
            <person name="Amann R."/>
            <person name="Jetten M.S.M."/>
            <person name="Mascher T."/>
            <person name="Medema M.H."/>
            <person name="Devos D.P."/>
            <person name="Kaster A.-K."/>
            <person name="Ovreas L."/>
            <person name="Rohde M."/>
            <person name="Galperin M.Y."/>
            <person name="Jogler C."/>
        </authorList>
    </citation>
    <scope>NUCLEOTIDE SEQUENCE [LARGE SCALE GENOMIC DNA]</scope>
    <source>
        <strain evidence="2 3">HG15A2</strain>
    </source>
</reference>
<keyword evidence="3" id="KW-1185">Reference proteome</keyword>
<accession>A0A517MQ29</accession>
<evidence type="ECO:0008006" key="4">
    <source>
        <dbReference type="Google" id="ProtNLM"/>
    </source>
</evidence>
<sequence length="278" mass="28432" precursor="true">MIRISLVSQFSSSVSGVLFAGTVLLSLASSPASSQAAPVPYGDFSATTVDYLAVTEETLLTTSGKPDGLFGAPTVAGDSLDFDPIGFSASSTGGGPSDILDVQLKFMIQAKDGNVIESIFLSEAGDTTLDNGFSSDDALSRVTANVFIDILEVDGVGVGGISVMGDMEFTPSDGDYQLSVDNPGGSSYNSGWSGKFFREFGPILADNGLTGKVTKISVALDNTLTATSASGSTAFIAKKDSDGVVITTNPDKNEVPEPTSLVLALGGLLALAGARRRS</sequence>
<keyword evidence="1" id="KW-0732">Signal</keyword>